<dbReference type="Proteomes" id="UP000052978">
    <property type="component" value="Unassembled WGS sequence"/>
</dbReference>
<feature type="region of interest" description="Disordered" evidence="1">
    <location>
        <begin position="65"/>
        <end position="89"/>
    </location>
</feature>
<proteinExistence type="predicted"/>
<evidence type="ECO:0000256" key="1">
    <source>
        <dbReference type="SAM" id="MobiDB-lite"/>
    </source>
</evidence>
<reference evidence="2 3" key="1">
    <citation type="journal article" date="2013" name="Nat. Commun.">
        <title>Genome analysis reveals insights into physiology and longevity of the Brandt's bat Myotis brandtii.</title>
        <authorList>
            <person name="Seim I."/>
            <person name="Fang X."/>
            <person name="Xiong Z."/>
            <person name="Lobanov A.V."/>
            <person name="Huang Z."/>
            <person name="Ma S."/>
            <person name="Feng Y."/>
            <person name="Turanov A.A."/>
            <person name="Zhu Y."/>
            <person name="Lenz T.L."/>
            <person name="Gerashchenko M.V."/>
            <person name="Fan D."/>
            <person name="Hee Yim S."/>
            <person name="Yao X."/>
            <person name="Jordan D."/>
            <person name="Xiong Y."/>
            <person name="Ma Y."/>
            <person name="Lyapunov A.N."/>
            <person name="Chen G."/>
            <person name="Kulakova O.I."/>
            <person name="Sun Y."/>
            <person name="Lee S.G."/>
            <person name="Bronson R.T."/>
            <person name="Moskalev A.A."/>
            <person name="Sunyaev S.R."/>
            <person name="Zhang G."/>
            <person name="Krogh A."/>
            <person name="Wang J."/>
            <person name="Gladyshev V.N."/>
        </authorList>
    </citation>
    <scope>NUCLEOTIDE SEQUENCE [LARGE SCALE GENOMIC DNA]</scope>
</reference>
<keyword evidence="3" id="KW-1185">Reference proteome</keyword>
<evidence type="ECO:0000313" key="2">
    <source>
        <dbReference type="EMBL" id="EPQ04501.1"/>
    </source>
</evidence>
<sequence length="261" mass="28156">MGWAATDSALIPGDSCVESSSAKTILCFGERRRRKTQQSVLLPKADQGRPQEPRTQEVIRGLLNGEQHWPVRPGGGSEESELPALGSNSRQLPFSGTFSALGGRHANPQIRDCDRPNLCYVGPVTGYHMKTKGKGWDSLLRNQGEGSRGCGSWMGMLSRQKRTMSPARVPQPSSGLVLPAPGRCSSPRVMGFNKDLSDSQVRGLCLSRPPLLWASLFWSCNFGREESWVWAGRGAQAGVGYGSRFLLCFQGSAGLCAGAST</sequence>
<name>S7MK81_MYOBR</name>
<dbReference type="AlphaFoldDB" id="S7MK81"/>
<organism evidence="2 3">
    <name type="scientific">Myotis brandtii</name>
    <name type="common">Brandt's bat</name>
    <dbReference type="NCBI Taxonomy" id="109478"/>
    <lineage>
        <taxon>Eukaryota</taxon>
        <taxon>Metazoa</taxon>
        <taxon>Chordata</taxon>
        <taxon>Craniata</taxon>
        <taxon>Vertebrata</taxon>
        <taxon>Euteleostomi</taxon>
        <taxon>Mammalia</taxon>
        <taxon>Eutheria</taxon>
        <taxon>Laurasiatheria</taxon>
        <taxon>Chiroptera</taxon>
        <taxon>Yangochiroptera</taxon>
        <taxon>Vespertilionidae</taxon>
        <taxon>Myotis</taxon>
    </lineage>
</organism>
<gene>
    <name evidence="2" type="ORF">D623_10029370</name>
</gene>
<evidence type="ECO:0000313" key="3">
    <source>
        <dbReference type="Proteomes" id="UP000052978"/>
    </source>
</evidence>
<dbReference type="EMBL" id="KE161558">
    <property type="protein sequence ID" value="EPQ04501.1"/>
    <property type="molecule type" value="Genomic_DNA"/>
</dbReference>
<protein>
    <submittedName>
        <fullName evidence="2">Uncharacterized protein</fullName>
    </submittedName>
</protein>
<accession>S7MK81</accession>